<evidence type="ECO:0000313" key="7">
    <source>
        <dbReference type="Proteomes" id="UP000256379"/>
    </source>
</evidence>
<protein>
    <submittedName>
        <fullName evidence="6">3-octaprenyl-4-hydroxybenzoate carboxy-lyase</fullName>
    </submittedName>
</protein>
<dbReference type="GO" id="GO:0016829">
    <property type="term" value="F:lyase activity"/>
    <property type="evidence" value="ECO:0007669"/>
    <property type="project" value="UniProtKB-KW"/>
</dbReference>
<organism evidence="6 7">
    <name type="scientific">Helicobacter didelphidarum</name>
    <dbReference type="NCBI Taxonomy" id="2040648"/>
    <lineage>
        <taxon>Bacteria</taxon>
        <taxon>Pseudomonadati</taxon>
        <taxon>Campylobacterota</taxon>
        <taxon>Epsilonproteobacteria</taxon>
        <taxon>Campylobacterales</taxon>
        <taxon>Helicobacteraceae</taxon>
        <taxon>Helicobacter</taxon>
    </lineage>
</organism>
<gene>
    <name evidence="6" type="ORF">CQA53_01310</name>
</gene>
<dbReference type="AlphaFoldDB" id="A0A3D8IRV2"/>
<dbReference type="SUPFAM" id="SSF52507">
    <property type="entry name" value="Homo-oligomeric flavin-containing Cys decarboxylases, HFCD"/>
    <property type="match status" value="1"/>
</dbReference>
<sequence length="215" mass="24032">MQSQCNTTHAIQNADSHLLSSRQRDDTQRIIVLGISGGSSLELSFHFIKKFPKGSMLYVVPSKSANILCKAEKNLNLIDEIYKIRTQNLCIESKITSKLASGSFSFESYIILPTSSNTLSRIACGLQDNLLTRVAAICLKEQRKLILAVREMPLSPILLENMHKLALCGVCIAPPIVGYYSGVNNLESLHDFLIGKYFDVLGIRHNLFMRWGENE</sequence>
<keyword evidence="6" id="KW-0456">Lyase</keyword>
<comment type="caution">
    <text evidence="6">The sequence shown here is derived from an EMBL/GenBank/DDBJ whole genome shotgun (WGS) entry which is preliminary data.</text>
</comment>
<keyword evidence="2" id="KW-0285">Flavoprotein</keyword>
<dbReference type="InterPro" id="IPR004507">
    <property type="entry name" value="UbiX-like"/>
</dbReference>
<accession>A0A3D8IRV2</accession>
<dbReference type="GO" id="GO:0004659">
    <property type="term" value="F:prenyltransferase activity"/>
    <property type="evidence" value="ECO:0007669"/>
    <property type="project" value="UniProtKB-KW"/>
</dbReference>
<dbReference type="OrthoDB" id="9781577at2"/>
<dbReference type="RefSeq" id="WP_115542193.1">
    <property type="nucleotide sequence ID" value="NZ_NXLQ01000001.1"/>
</dbReference>
<name>A0A3D8IRV2_9HELI</name>
<evidence type="ECO:0000259" key="5">
    <source>
        <dbReference type="Pfam" id="PF02441"/>
    </source>
</evidence>
<dbReference type="InterPro" id="IPR036551">
    <property type="entry name" value="Flavin_trans-like"/>
</dbReference>
<keyword evidence="7" id="KW-1185">Reference proteome</keyword>
<evidence type="ECO:0000256" key="4">
    <source>
        <dbReference type="ARBA" id="ARBA00022679"/>
    </source>
</evidence>
<dbReference type="InterPro" id="IPR003382">
    <property type="entry name" value="Flavoprotein"/>
</dbReference>
<evidence type="ECO:0000256" key="3">
    <source>
        <dbReference type="ARBA" id="ARBA00022643"/>
    </source>
</evidence>
<dbReference type="NCBIfam" id="TIGR00421">
    <property type="entry name" value="ubiX_pad"/>
    <property type="match status" value="1"/>
</dbReference>
<reference evidence="6 7" key="1">
    <citation type="submission" date="2018-04" db="EMBL/GenBank/DDBJ databases">
        <title>Novel Campyloabacter and Helicobacter Species and Strains.</title>
        <authorList>
            <person name="Mannion A.J."/>
            <person name="Shen Z."/>
            <person name="Fox J.G."/>
        </authorList>
    </citation>
    <scope>NUCLEOTIDE SEQUENCE [LARGE SCALE GENOMIC DNA]</scope>
    <source>
        <strain evidence="6 7">MIT 17-337</strain>
    </source>
</reference>
<evidence type="ECO:0000256" key="2">
    <source>
        <dbReference type="ARBA" id="ARBA00022630"/>
    </source>
</evidence>
<proteinExistence type="predicted"/>
<dbReference type="Pfam" id="PF02441">
    <property type="entry name" value="Flavoprotein"/>
    <property type="match status" value="1"/>
</dbReference>
<dbReference type="Gene3D" id="3.40.50.1950">
    <property type="entry name" value="Flavin prenyltransferase-like"/>
    <property type="match status" value="1"/>
</dbReference>
<dbReference type="Proteomes" id="UP000256379">
    <property type="component" value="Unassembled WGS sequence"/>
</dbReference>
<feature type="domain" description="Flavoprotein" evidence="5">
    <location>
        <begin position="31"/>
        <end position="199"/>
    </location>
</feature>
<keyword evidence="4" id="KW-0808">Transferase</keyword>
<keyword evidence="1" id="KW-0637">Prenyltransferase</keyword>
<evidence type="ECO:0000313" key="6">
    <source>
        <dbReference type="EMBL" id="RDU67666.1"/>
    </source>
</evidence>
<keyword evidence="3" id="KW-0288">FMN</keyword>
<dbReference type="EMBL" id="NXLQ01000001">
    <property type="protein sequence ID" value="RDU67666.1"/>
    <property type="molecule type" value="Genomic_DNA"/>
</dbReference>
<evidence type="ECO:0000256" key="1">
    <source>
        <dbReference type="ARBA" id="ARBA00022602"/>
    </source>
</evidence>